<organism evidence="2 3">
    <name type="scientific">Eruca vesicaria subsp. sativa</name>
    <name type="common">Garden rocket</name>
    <name type="synonym">Eruca sativa</name>
    <dbReference type="NCBI Taxonomy" id="29727"/>
    <lineage>
        <taxon>Eukaryota</taxon>
        <taxon>Viridiplantae</taxon>
        <taxon>Streptophyta</taxon>
        <taxon>Embryophyta</taxon>
        <taxon>Tracheophyta</taxon>
        <taxon>Spermatophyta</taxon>
        <taxon>Magnoliopsida</taxon>
        <taxon>eudicotyledons</taxon>
        <taxon>Gunneridae</taxon>
        <taxon>Pentapetalae</taxon>
        <taxon>rosids</taxon>
        <taxon>malvids</taxon>
        <taxon>Brassicales</taxon>
        <taxon>Brassicaceae</taxon>
        <taxon>Brassiceae</taxon>
        <taxon>Eruca</taxon>
    </lineage>
</organism>
<dbReference type="InterPro" id="IPR002081">
    <property type="entry name" value="Cryptochrome/DNA_photolyase_1"/>
</dbReference>
<dbReference type="Gene3D" id="3.40.50.620">
    <property type="entry name" value="HUPs"/>
    <property type="match status" value="1"/>
</dbReference>
<dbReference type="InterPro" id="IPR014729">
    <property type="entry name" value="Rossmann-like_a/b/a_fold"/>
</dbReference>
<dbReference type="InterPro" id="IPR036155">
    <property type="entry name" value="Crypto/Photolyase_N_sf"/>
</dbReference>
<name>A0ABC8JV74_ERUVS</name>
<dbReference type="Proteomes" id="UP001642260">
    <property type="component" value="Unassembled WGS sequence"/>
</dbReference>
<comment type="caution">
    <text evidence="2">The sequence shown here is derived from an EMBL/GenBank/DDBJ whole genome shotgun (WGS) entry which is preliminary data.</text>
</comment>
<dbReference type="Pfam" id="PF00875">
    <property type="entry name" value="DNA_photolyase"/>
    <property type="match status" value="1"/>
</dbReference>
<gene>
    <name evidence="2" type="ORF">ERUC_LOCUS15988</name>
</gene>
<dbReference type="PROSITE" id="PS51645">
    <property type="entry name" value="PHR_CRY_ALPHA_BETA"/>
    <property type="match status" value="1"/>
</dbReference>
<dbReference type="AlphaFoldDB" id="A0ABC8JV74"/>
<dbReference type="PANTHER" id="PTHR11455">
    <property type="entry name" value="CRYPTOCHROME"/>
    <property type="match status" value="1"/>
</dbReference>
<accession>A0ABC8JV74</accession>
<protein>
    <recommendedName>
        <fullName evidence="1">Photolyase/cryptochrome alpha/beta domain-containing protein</fullName>
    </recommendedName>
</protein>
<keyword evidence="3" id="KW-1185">Reference proteome</keyword>
<dbReference type="EMBL" id="CAKOAT010149932">
    <property type="protein sequence ID" value="CAH8342971.1"/>
    <property type="molecule type" value="Genomic_DNA"/>
</dbReference>
<reference evidence="2 3" key="1">
    <citation type="submission" date="2022-03" db="EMBL/GenBank/DDBJ databases">
        <authorList>
            <person name="Macdonald S."/>
            <person name="Ahmed S."/>
            <person name="Newling K."/>
        </authorList>
    </citation>
    <scope>NUCLEOTIDE SEQUENCE [LARGE SCALE GENOMIC DNA]</scope>
</reference>
<evidence type="ECO:0000313" key="2">
    <source>
        <dbReference type="EMBL" id="CAH8342971.1"/>
    </source>
</evidence>
<dbReference type="PANTHER" id="PTHR11455:SF22">
    <property type="entry name" value="CRYPTOCHROME DASH"/>
    <property type="match status" value="1"/>
</dbReference>
<sequence length="106" mass="11839">MDGMLVSVHSPTFGVAQYGNNKVTKRDITLFSSIDSRDGLALRGAFLMECLADLRKSLMKRELNLLIRSGKPEDILPSLAKDFGAHTAFYHKETCSEELHVERIAN</sequence>
<dbReference type="InterPro" id="IPR006050">
    <property type="entry name" value="DNA_photolyase_N"/>
</dbReference>
<dbReference type="SUPFAM" id="SSF52425">
    <property type="entry name" value="Cryptochrome/photolyase, N-terminal domain"/>
    <property type="match status" value="1"/>
</dbReference>
<feature type="domain" description="Photolyase/cryptochrome alpha/beta" evidence="1">
    <location>
        <begin position="1"/>
        <end position="106"/>
    </location>
</feature>
<evidence type="ECO:0000259" key="1">
    <source>
        <dbReference type="PROSITE" id="PS51645"/>
    </source>
</evidence>
<proteinExistence type="predicted"/>
<evidence type="ECO:0000313" key="3">
    <source>
        <dbReference type="Proteomes" id="UP001642260"/>
    </source>
</evidence>